<dbReference type="InterPro" id="IPR020858">
    <property type="entry name" value="Serum_albumin-like"/>
</dbReference>
<dbReference type="Gene3D" id="1.10.246.10">
    <property type="match status" value="6"/>
</dbReference>
<evidence type="ECO:0000256" key="5">
    <source>
        <dbReference type="ARBA" id="ARBA00023157"/>
    </source>
</evidence>
<dbReference type="RefSeq" id="XP_015272012.1">
    <property type="nucleotide sequence ID" value="XM_015416526.1"/>
</dbReference>
<evidence type="ECO:0000256" key="3">
    <source>
        <dbReference type="ARBA" id="ARBA00022729"/>
    </source>
</evidence>
<dbReference type="PANTHER" id="PTHR11385:SF14">
    <property type="entry name" value="AFAMIN"/>
    <property type="match status" value="1"/>
</dbReference>
<feature type="domain" description="Albumin" evidence="7">
    <location>
        <begin position="23"/>
        <end position="215"/>
    </location>
</feature>
<evidence type="ECO:0000259" key="7">
    <source>
        <dbReference type="PROSITE" id="PS51438"/>
    </source>
</evidence>
<feature type="signal peptide" evidence="6">
    <location>
        <begin position="1"/>
        <end position="18"/>
    </location>
</feature>
<dbReference type="PRINTS" id="PR00803">
    <property type="entry name" value="AFETOPROTEIN"/>
</dbReference>
<dbReference type="PANTHER" id="PTHR11385">
    <property type="entry name" value="SERUM ALBUMIN-RELATED"/>
    <property type="match status" value="1"/>
</dbReference>
<evidence type="ECO:0000313" key="8">
    <source>
        <dbReference type="Proteomes" id="UP000694871"/>
    </source>
</evidence>
<dbReference type="InterPro" id="IPR014760">
    <property type="entry name" value="Serum_albumin_N"/>
</dbReference>
<reference evidence="9" key="1">
    <citation type="submission" date="2025-08" db="UniProtKB">
        <authorList>
            <consortium name="RefSeq"/>
        </authorList>
    </citation>
    <scope>IDENTIFICATION</scope>
</reference>
<dbReference type="InterPro" id="IPR000264">
    <property type="entry name" value="ALB/AFP/VDB"/>
</dbReference>
<dbReference type="SUPFAM" id="SSF48552">
    <property type="entry name" value="Serum albumin-like"/>
    <property type="match status" value="3"/>
</dbReference>
<keyword evidence="5" id="KW-1015">Disulfide bond</keyword>
<sequence>MKWVTFISFIFLVSSTESKHLPRRSRDVGPRDTIGHSYSEIPDEDFKGIALVSFVHYVPNITYEDVEKMVEHITELGKKCAADEHAVPECAMHFDVLIWKGLCHEQSVAEHYGFSECCGKVDHERNECLLSHRNATPGSFPPYERPEAEAGCKAFQDNRLEVLGHFLFEIARRSSDTSILVLFHTVAEYEEVLVACCQAEDKAACFNEKAPAVKKQMKQYILVEKHNCLLLKKFGSKHLQTLKFVQAAQKFPKAELSVLHNISREIVHIHEERCHGDTLESYIDQIALSKFVCGHQDIISPKVKGCCEGVLLERPFCLVTMDNDDPPADLSPTVREFVDNKEVCQHFAENHDGHLERFSYEYARRHQELSPQSLLRIQKGYHDLLGKCCQLESPVECLSEGEAQLRKHVADTLEVIRTNCELYANLGDYKFQNLLLVRYTKKAPQLPFTELYQYSGHLLAVAAKCCPLADDKKMNCAEGYTDLVLGSICLRHQEHAINPKICQCCSSDYAFRRECFSGIEVDDGYVPAPCDPELFTLHEDLCTANADVEKEKRKLLVNLVKCKPTITDEQLKAVTTDFYGVAGKCCQTENHEQCFHEEGPKLVQRTQAALS</sequence>
<keyword evidence="2" id="KW-0964">Secreted</keyword>
<keyword evidence="8" id="KW-1185">Reference proteome</keyword>
<dbReference type="CDD" id="cd00015">
    <property type="entry name" value="ALBUMIN"/>
    <property type="match status" value="1"/>
</dbReference>
<dbReference type="SMART" id="SM00103">
    <property type="entry name" value="ALBUMIN"/>
    <property type="match status" value="3"/>
</dbReference>
<accession>A0ABM1KE75</accession>
<keyword evidence="3 6" id="KW-0732">Signal</keyword>
<name>A0ABM1KE75_GEKJA</name>
<evidence type="ECO:0000313" key="9">
    <source>
        <dbReference type="RefSeq" id="XP_015272012.1"/>
    </source>
</evidence>
<dbReference type="Proteomes" id="UP000694871">
    <property type="component" value="Unplaced"/>
</dbReference>
<dbReference type="PRINTS" id="PR00802">
    <property type="entry name" value="SERUMALBUMIN"/>
</dbReference>
<dbReference type="InterPro" id="IPR020857">
    <property type="entry name" value="Serum_albumin_CS"/>
</dbReference>
<comment type="subcellular location">
    <subcellularLocation>
        <location evidence="1">Secreted</location>
    </subcellularLocation>
</comment>
<feature type="chain" id="PRO_5046648622" evidence="6">
    <location>
        <begin position="19"/>
        <end position="611"/>
    </location>
</feature>
<feature type="domain" description="Albumin" evidence="7">
    <location>
        <begin position="216"/>
        <end position="406"/>
    </location>
</feature>
<dbReference type="PROSITE" id="PS51438">
    <property type="entry name" value="ALBUMIN_2"/>
    <property type="match status" value="3"/>
</dbReference>
<evidence type="ECO:0000256" key="6">
    <source>
        <dbReference type="SAM" id="SignalP"/>
    </source>
</evidence>
<keyword evidence="4" id="KW-0677">Repeat</keyword>
<evidence type="ECO:0000256" key="4">
    <source>
        <dbReference type="ARBA" id="ARBA00022737"/>
    </source>
</evidence>
<dbReference type="GeneID" id="107114919"/>
<dbReference type="Pfam" id="PF00273">
    <property type="entry name" value="Serum_albumin"/>
    <property type="match status" value="3"/>
</dbReference>
<gene>
    <name evidence="9" type="primary">LOC107114919</name>
</gene>
<dbReference type="InterPro" id="IPR021177">
    <property type="entry name" value="Serum_albumin/AFP/Afamin"/>
</dbReference>
<dbReference type="PIRSF" id="PIRSF002520">
    <property type="entry name" value="Serum_albumin_subgroup"/>
    <property type="match status" value="1"/>
</dbReference>
<feature type="domain" description="Albumin" evidence="7">
    <location>
        <begin position="407"/>
        <end position="604"/>
    </location>
</feature>
<organism evidence="8 9">
    <name type="scientific">Gekko japonicus</name>
    <name type="common">Schlegel's Japanese gecko</name>
    <dbReference type="NCBI Taxonomy" id="146911"/>
    <lineage>
        <taxon>Eukaryota</taxon>
        <taxon>Metazoa</taxon>
        <taxon>Chordata</taxon>
        <taxon>Craniata</taxon>
        <taxon>Vertebrata</taxon>
        <taxon>Euteleostomi</taxon>
        <taxon>Lepidosauria</taxon>
        <taxon>Squamata</taxon>
        <taxon>Bifurcata</taxon>
        <taxon>Gekkota</taxon>
        <taxon>Gekkonidae</taxon>
        <taxon>Gekkoninae</taxon>
        <taxon>Gekko</taxon>
    </lineage>
</organism>
<protein>
    <submittedName>
        <fullName evidence="9">Serum albumin-like</fullName>
    </submittedName>
</protein>
<dbReference type="PROSITE" id="PS00212">
    <property type="entry name" value="ALBUMIN_1"/>
    <property type="match status" value="3"/>
</dbReference>
<proteinExistence type="predicted"/>
<evidence type="ECO:0000256" key="1">
    <source>
        <dbReference type="ARBA" id="ARBA00004613"/>
    </source>
</evidence>
<evidence type="ECO:0000256" key="2">
    <source>
        <dbReference type="ARBA" id="ARBA00022525"/>
    </source>
</evidence>